<dbReference type="GeneID" id="78373820"/>
<evidence type="ECO:0000313" key="8">
    <source>
        <dbReference type="Proteomes" id="UP000032336"/>
    </source>
</evidence>
<dbReference type="InterPro" id="IPR039424">
    <property type="entry name" value="SBP_5"/>
</dbReference>
<dbReference type="EMBL" id="JXUW01000043">
    <property type="protein sequence ID" value="KJE75409.1"/>
    <property type="molecule type" value="Genomic_DNA"/>
</dbReference>
<evidence type="ECO:0000256" key="3">
    <source>
        <dbReference type="ARBA" id="ARBA00022448"/>
    </source>
</evidence>
<dbReference type="SUPFAM" id="SSF53850">
    <property type="entry name" value="Periplasmic binding protein-like II"/>
    <property type="match status" value="1"/>
</dbReference>
<comment type="caution">
    <text evidence="7">The sequence shown here is derived from an EMBL/GenBank/DDBJ whole genome shotgun (WGS) entry which is preliminary data.</text>
</comment>
<feature type="chain" id="PRO_5039604335" evidence="5">
    <location>
        <begin position="21"/>
        <end position="615"/>
    </location>
</feature>
<dbReference type="OrthoDB" id="7888869at2"/>
<evidence type="ECO:0000256" key="5">
    <source>
        <dbReference type="SAM" id="SignalP"/>
    </source>
</evidence>
<dbReference type="GO" id="GO:0043190">
    <property type="term" value="C:ATP-binding cassette (ABC) transporter complex"/>
    <property type="evidence" value="ECO:0007669"/>
    <property type="project" value="InterPro"/>
</dbReference>
<comment type="similarity">
    <text evidence="2">Belongs to the bacterial solute-binding protein 5 family.</text>
</comment>
<dbReference type="GO" id="GO:0030313">
    <property type="term" value="C:cell envelope"/>
    <property type="evidence" value="ECO:0007669"/>
    <property type="project" value="UniProtKB-SubCell"/>
</dbReference>
<reference evidence="7 8" key="1">
    <citation type="submission" date="2015-01" db="EMBL/GenBank/DDBJ databases">
        <title>Draft genome of the acidophilic iron oxidizer Ferrimicrobium acidiphilum strain T23.</title>
        <authorList>
            <person name="Poehlein A."/>
            <person name="Eisen S."/>
            <person name="Schloemann M."/>
            <person name="Johnson B.D."/>
            <person name="Daniel R."/>
            <person name="Muehling M."/>
        </authorList>
    </citation>
    <scope>NUCLEOTIDE SEQUENCE [LARGE SCALE GENOMIC DNA]</scope>
    <source>
        <strain evidence="7 8">T23</strain>
    </source>
</reference>
<dbReference type="PROSITE" id="PS51257">
    <property type="entry name" value="PROKAR_LIPOPROTEIN"/>
    <property type="match status" value="1"/>
</dbReference>
<dbReference type="GO" id="GO:0042597">
    <property type="term" value="C:periplasmic space"/>
    <property type="evidence" value="ECO:0007669"/>
    <property type="project" value="UniProtKB-ARBA"/>
</dbReference>
<keyword evidence="4 5" id="KW-0732">Signal</keyword>
<dbReference type="Pfam" id="PF00496">
    <property type="entry name" value="SBP_bac_5"/>
    <property type="match status" value="1"/>
</dbReference>
<dbReference type="Gene3D" id="3.40.190.10">
    <property type="entry name" value="Periplasmic binding protein-like II"/>
    <property type="match status" value="1"/>
</dbReference>
<gene>
    <name evidence="7" type="primary">appA1</name>
    <name evidence="7" type="ORF">FEAC_28510</name>
</gene>
<dbReference type="Gene3D" id="3.10.105.10">
    <property type="entry name" value="Dipeptide-binding Protein, Domain 3"/>
    <property type="match status" value="1"/>
</dbReference>
<dbReference type="STRING" id="1121877.FEAC_28510"/>
<sequence>MRSSWIKFAAISAASVMLLAACGSTASSPNNSSSSSTTTKLKGGTAYFAEQPLSPPTYIFPLMSGANESNVNLYEFDNLMFRNLYFFGKNGKAEINYSQSLANAPVYSNNNMTVTIQLKGWKWSNGETVDARDLVFWMNLLKANTSQWFDYVPGYFPDNVVSYKATGPLTFVMQLNKSYSPTWFTYNELSQLVPLPLAWDKTSASAPTPSATSTNAPDLTTAGAQAVYKFLNAASTSLSTYATNPLWQVVDGPWRLTSFTTQGKAVFVPNTKYSGSPKPTLSQFVELPFSSDSAEFNVLSSSKSISYGYLPVSDLPQKSRVAGEGYNFVPWQIFGFNYMPINYNNPTVGPIFKQLYVRQALEELVDQPQWISTFLKGYGTPTYSPVPTVPANPFADSVSKTVQYPYSPANAKKLLVSHGWKMAGGVMTCVTAGSGANACGSGVKAGQSMNFTLKYISGITSATEEMTAFQSAAAQAGIRITLSQAPFAGVISYSAACTPSQAACSWEMANWGGGWSYSPDYYPSGETLFAAGAGSNDGSYSSSTANTLIAGTLTSSGTQAQSALNAYQNYMAKNLPVIYQPETDVQLSEIATNLHGATPQSPYEYITPEDWYFTK</sequence>
<dbReference type="GO" id="GO:1904680">
    <property type="term" value="F:peptide transmembrane transporter activity"/>
    <property type="evidence" value="ECO:0007669"/>
    <property type="project" value="TreeGrafter"/>
</dbReference>
<evidence type="ECO:0000256" key="4">
    <source>
        <dbReference type="ARBA" id="ARBA00022729"/>
    </source>
</evidence>
<feature type="signal peptide" evidence="5">
    <location>
        <begin position="1"/>
        <end position="20"/>
    </location>
</feature>
<accession>A0A0D8FR19</accession>
<dbReference type="PIRSF" id="PIRSF002741">
    <property type="entry name" value="MppA"/>
    <property type="match status" value="1"/>
</dbReference>
<dbReference type="InterPro" id="IPR030678">
    <property type="entry name" value="Peptide/Ni-bd"/>
</dbReference>
<evidence type="ECO:0000256" key="1">
    <source>
        <dbReference type="ARBA" id="ARBA00004196"/>
    </source>
</evidence>
<dbReference type="InterPro" id="IPR000914">
    <property type="entry name" value="SBP_5_dom"/>
</dbReference>
<protein>
    <submittedName>
        <fullName evidence="7">Oligopeptide-binding protein AppA</fullName>
    </submittedName>
</protein>
<dbReference type="RefSeq" id="WP_035391559.1">
    <property type="nucleotide sequence ID" value="NZ_JQKF01000050.1"/>
</dbReference>
<evidence type="ECO:0000313" key="7">
    <source>
        <dbReference type="EMBL" id="KJE75409.1"/>
    </source>
</evidence>
<organism evidence="7 8">
    <name type="scientific">Ferrimicrobium acidiphilum DSM 19497</name>
    <dbReference type="NCBI Taxonomy" id="1121877"/>
    <lineage>
        <taxon>Bacteria</taxon>
        <taxon>Bacillati</taxon>
        <taxon>Actinomycetota</taxon>
        <taxon>Acidimicrobiia</taxon>
        <taxon>Acidimicrobiales</taxon>
        <taxon>Acidimicrobiaceae</taxon>
        <taxon>Ferrimicrobium</taxon>
    </lineage>
</organism>
<dbReference type="PANTHER" id="PTHR30290:SF10">
    <property type="entry name" value="PERIPLASMIC OLIGOPEPTIDE-BINDING PROTEIN-RELATED"/>
    <property type="match status" value="1"/>
</dbReference>
<keyword evidence="8" id="KW-1185">Reference proteome</keyword>
<evidence type="ECO:0000259" key="6">
    <source>
        <dbReference type="Pfam" id="PF00496"/>
    </source>
</evidence>
<comment type="subcellular location">
    <subcellularLocation>
        <location evidence="1">Cell envelope</location>
    </subcellularLocation>
</comment>
<dbReference type="AlphaFoldDB" id="A0A0D8FR19"/>
<evidence type="ECO:0000256" key="2">
    <source>
        <dbReference type="ARBA" id="ARBA00005695"/>
    </source>
</evidence>
<dbReference type="PANTHER" id="PTHR30290">
    <property type="entry name" value="PERIPLASMIC BINDING COMPONENT OF ABC TRANSPORTER"/>
    <property type="match status" value="1"/>
</dbReference>
<dbReference type="GO" id="GO:0015833">
    <property type="term" value="P:peptide transport"/>
    <property type="evidence" value="ECO:0007669"/>
    <property type="project" value="TreeGrafter"/>
</dbReference>
<keyword evidence="3" id="KW-0813">Transport</keyword>
<dbReference type="PATRIC" id="fig|1121877.4.peg.3213"/>
<proteinExistence type="inferred from homology"/>
<dbReference type="eggNOG" id="COG0747">
    <property type="taxonomic scope" value="Bacteria"/>
</dbReference>
<dbReference type="Proteomes" id="UP000032336">
    <property type="component" value="Unassembled WGS sequence"/>
</dbReference>
<feature type="domain" description="Solute-binding protein family 5" evidence="6">
    <location>
        <begin position="99"/>
        <end position="525"/>
    </location>
</feature>
<name>A0A0D8FR19_9ACTN</name>